<dbReference type="Pfam" id="PF03466">
    <property type="entry name" value="LysR_substrate"/>
    <property type="match status" value="1"/>
</dbReference>
<dbReference type="InterPro" id="IPR005119">
    <property type="entry name" value="LysR_subst-bd"/>
</dbReference>
<organism evidence="6 7">
    <name type="scientific">Bacillus benzoevorans</name>
    <dbReference type="NCBI Taxonomy" id="1456"/>
    <lineage>
        <taxon>Bacteria</taxon>
        <taxon>Bacillati</taxon>
        <taxon>Bacillota</taxon>
        <taxon>Bacilli</taxon>
        <taxon>Bacillales</taxon>
        <taxon>Bacillaceae</taxon>
        <taxon>Bacillus</taxon>
    </lineage>
</organism>
<dbReference type="RefSeq" id="WP_184528506.1">
    <property type="nucleotide sequence ID" value="NZ_JACHGK010000015.1"/>
</dbReference>
<dbReference type="FunFam" id="1.10.10.10:FF:000001">
    <property type="entry name" value="LysR family transcriptional regulator"/>
    <property type="match status" value="1"/>
</dbReference>
<dbReference type="Gene3D" id="3.40.190.290">
    <property type="match status" value="1"/>
</dbReference>
<dbReference type="AlphaFoldDB" id="A0A7X0LWW5"/>
<dbReference type="InterPro" id="IPR050950">
    <property type="entry name" value="HTH-type_LysR_regulators"/>
</dbReference>
<dbReference type="EMBL" id="JACHGK010000015">
    <property type="protein sequence ID" value="MBB6446995.1"/>
    <property type="molecule type" value="Genomic_DNA"/>
</dbReference>
<reference evidence="6 7" key="1">
    <citation type="submission" date="2020-08" db="EMBL/GenBank/DDBJ databases">
        <title>Genomic Encyclopedia of Type Strains, Phase IV (KMG-IV): sequencing the most valuable type-strain genomes for metagenomic binning, comparative biology and taxonomic classification.</title>
        <authorList>
            <person name="Goeker M."/>
        </authorList>
    </citation>
    <scope>NUCLEOTIDE SEQUENCE [LARGE SCALE GENOMIC DNA]</scope>
    <source>
        <strain evidence="6 7">DSM 5391</strain>
    </source>
</reference>
<keyword evidence="3 6" id="KW-0238">DNA-binding</keyword>
<dbReference type="InterPro" id="IPR036388">
    <property type="entry name" value="WH-like_DNA-bd_sf"/>
</dbReference>
<dbReference type="SUPFAM" id="SSF53850">
    <property type="entry name" value="Periplasmic binding protein-like II"/>
    <property type="match status" value="1"/>
</dbReference>
<accession>A0A7X0LWW5</accession>
<dbReference type="InterPro" id="IPR000847">
    <property type="entry name" value="LysR_HTH_N"/>
</dbReference>
<evidence type="ECO:0000313" key="6">
    <source>
        <dbReference type="EMBL" id="MBB6446995.1"/>
    </source>
</evidence>
<evidence type="ECO:0000313" key="7">
    <source>
        <dbReference type="Proteomes" id="UP000531594"/>
    </source>
</evidence>
<dbReference type="GO" id="GO:0005829">
    <property type="term" value="C:cytosol"/>
    <property type="evidence" value="ECO:0007669"/>
    <property type="project" value="TreeGrafter"/>
</dbReference>
<dbReference type="PROSITE" id="PS50931">
    <property type="entry name" value="HTH_LYSR"/>
    <property type="match status" value="1"/>
</dbReference>
<dbReference type="Pfam" id="PF00126">
    <property type="entry name" value="HTH_1"/>
    <property type="match status" value="1"/>
</dbReference>
<dbReference type="CDD" id="cd08434">
    <property type="entry name" value="PBP2_GltC_like"/>
    <property type="match status" value="1"/>
</dbReference>
<dbReference type="SUPFAM" id="SSF46785">
    <property type="entry name" value="Winged helix' DNA-binding domain"/>
    <property type="match status" value="1"/>
</dbReference>
<dbReference type="PANTHER" id="PTHR30419">
    <property type="entry name" value="HTH-TYPE TRANSCRIPTIONAL REGULATOR YBHD"/>
    <property type="match status" value="1"/>
</dbReference>
<dbReference type="Gene3D" id="1.10.10.10">
    <property type="entry name" value="Winged helix-like DNA-binding domain superfamily/Winged helix DNA-binding domain"/>
    <property type="match status" value="1"/>
</dbReference>
<sequence length="298" mass="33896">MKRVMRMEWQQLEYFRVVAKTEHFRKAAEILSISQPALSRSMTKLEEELGTPLFDRTGRSVKLNKFGQLFLRRVENGLNEIAIGVEELNQLKNPYTGTVSIAFLQILGIKIVPDMIRDFNEKYPDVEIRLYQNNIIASMEQLLSREVDLCLIPQIKDTAKIMWHKLFDEELFLYVPAHHPLAGRDSVALSELSQENFIAFKRGLGMRDVIDGFCEQTGFMPRIRFEGEDVPTLAGLVSAGLGVTIIPAFHGVSSDRVKQVSISQPYCHRTIGIAWLNNTTLPPSVGLFRNHVIGMYSK</sequence>
<keyword evidence="4" id="KW-0804">Transcription</keyword>
<evidence type="ECO:0000259" key="5">
    <source>
        <dbReference type="PROSITE" id="PS50931"/>
    </source>
</evidence>
<evidence type="ECO:0000256" key="4">
    <source>
        <dbReference type="ARBA" id="ARBA00023163"/>
    </source>
</evidence>
<comment type="similarity">
    <text evidence="1">Belongs to the LysR transcriptional regulatory family.</text>
</comment>
<dbReference type="PANTHER" id="PTHR30419:SF28">
    <property type="entry name" value="HTH-TYPE TRANSCRIPTIONAL REGULATOR BSDA"/>
    <property type="match status" value="1"/>
</dbReference>
<dbReference type="PRINTS" id="PR00039">
    <property type="entry name" value="HTHLYSR"/>
</dbReference>
<gene>
    <name evidence="6" type="ORF">HNR53_003662</name>
</gene>
<dbReference type="Proteomes" id="UP000531594">
    <property type="component" value="Unassembled WGS sequence"/>
</dbReference>
<dbReference type="GO" id="GO:0003677">
    <property type="term" value="F:DNA binding"/>
    <property type="evidence" value="ECO:0007669"/>
    <property type="project" value="UniProtKB-KW"/>
</dbReference>
<keyword evidence="7" id="KW-1185">Reference proteome</keyword>
<feature type="domain" description="HTH lysR-type" evidence="5">
    <location>
        <begin position="7"/>
        <end position="64"/>
    </location>
</feature>
<dbReference type="GO" id="GO:0003700">
    <property type="term" value="F:DNA-binding transcription factor activity"/>
    <property type="evidence" value="ECO:0007669"/>
    <property type="project" value="InterPro"/>
</dbReference>
<dbReference type="InterPro" id="IPR036390">
    <property type="entry name" value="WH_DNA-bd_sf"/>
</dbReference>
<name>A0A7X0LWW5_9BACI</name>
<protein>
    <submittedName>
        <fullName evidence="6">DNA-binding transcriptional LysR family regulator</fullName>
    </submittedName>
</protein>
<evidence type="ECO:0000256" key="3">
    <source>
        <dbReference type="ARBA" id="ARBA00023125"/>
    </source>
</evidence>
<comment type="caution">
    <text evidence="6">The sequence shown here is derived from an EMBL/GenBank/DDBJ whole genome shotgun (WGS) entry which is preliminary data.</text>
</comment>
<keyword evidence="2" id="KW-0805">Transcription regulation</keyword>
<proteinExistence type="inferred from homology"/>
<evidence type="ECO:0000256" key="2">
    <source>
        <dbReference type="ARBA" id="ARBA00023015"/>
    </source>
</evidence>
<evidence type="ECO:0000256" key="1">
    <source>
        <dbReference type="ARBA" id="ARBA00009437"/>
    </source>
</evidence>